<dbReference type="CDD" id="cd06445">
    <property type="entry name" value="ATase"/>
    <property type="match status" value="1"/>
</dbReference>
<keyword evidence="1" id="KW-0227">DNA damage</keyword>
<evidence type="ECO:0000313" key="4">
    <source>
        <dbReference type="EMBL" id="KAL1883334.1"/>
    </source>
</evidence>
<comment type="caution">
    <text evidence="4">The sequence shown here is derived from an EMBL/GenBank/DDBJ whole genome shotgun (WGS) entry which is preliminary data.</text>
</comment>
<dbReference type="Pfam" id="PF01035">
    <property type="entry name" value="DNA_binding_1"/>
    <property type="match status" value="1"/>
</dbReference>
<dbReference type="Proteomes" id="UP001583177">
    <property type="component" value="Unassembled WGS sequence"/>
</dbReference>
<keyword evidence="5" id="KW-1185">Reference proteome</keyword>
<evidence type="ECO:0000256" key="2">
    <source>
        <dbReference type="SAM" id="MobiDB-lite"/>
    </source>
</evidence>
<dbReference type="InterPro" id="IPR036388">
    <property type="entry name" value="WH-like_DNA-bd_sf"/>
</dbReference>
<dbReference type="EMBL" id="JAWRVE010000002">
    <property type="protein sequence ID" value="KAL1883334.1"/>
    <property type="molecule type" value="Genomic_DNA"/>
</dbReference>
<gene>
    <name evidence="4" type="primary">atl1</name>
    <name evidence="4" type="ORF">Daus18300_000392</name>
</gene>
<evidence type="ECO:0000313" key="5">
    <source>
        <dbReference type="Proteomes" id="UP001583177"/>
    </source>
</evidence>
<organism evidence="4 5">
    <name type="scientific">Diaporthe australafricana</name>
    <dbReference type="NCBI Taxonomy" id="127596"/>
    <lineage>
        <taxon>Eukaryota</taxon>
        <taxon>Fungi</taxon>
        <taxon>Dikarya</taxon>
        <taxon>Ascomycota</taxon>
        <taxon>Pezizomycotina</taxon>
        <taxon>Sordariomycetes</taxon>
        <taxon>Sordariomycetidae</taxon>
        <taxon>Diaporthales</taxon>
        <taxon>Diaporthaceae</taxon>
        <taxon>Diaporthe</taxon>
    </lineage>
</organism>
<proteinExistence type="predicted"/>
<reference evidence="4 5" key="1">
    <citation type="journal article" date="2024" name="IMA Fungus">
        <title>IMA Genome - F19 : A genome assembly and annotation guide to empower mycologists, including annotated draft genome sequences of Ceratocystis pirilliformis, Diaporthe australafricana, Fusarium ophioides, Paecilomyces lecythidis, and Sporothrix stenoceras.</title>
        <authorList>
            <person name="Aylward J."/>
            <person name="Wilson A.M."/>
            <person name="Visagie C.M."/>
            <person name="Spraker J."/>
            <person name="Barnes I."/>
            <person name="Buitendag C."/>
            <person name="Ceriani C."/>
            <person name="Del Mar Angel L."/>
            <person name="du Plessis D."/>
            <person name="Fuchs T."/>
            <person name="Gasser K."/>
            <person name="Kramer D."/>
            <person name="Li W."/>
            <person name="Munsamy K."/>
            <person name="Piso A."/>
            <person name="Price J.L."/>
            <person name="Sonnekus B."/>
            <person name="Thomas C."/>
            <person name="van der Nest A."/>
            <person name="van Dijk A."/>
            <person name="van Heerden A."/>
            <person name="van Vuuren N."/>
            <person name="Yilmaz N."/>
            <person name="Duong T.A."/>
            <person name="van der Merwe N.A."/>
            <person name="Wingfield M.J."/>
            <person name="Wingfield B.D."/>
        </authorList>
    </citation>
    <scope>NUCLEOTIDE SEQUENCE [LARGE SCALE GENOMIC DNA]</scope>
    <source>
        <strain evidence="4 5">CMW 18300</strain>
    </source>
</reference>
<dbReference type="PANTHER" id="PTHR42942:SF1">
    <property type="entry name" value="ALKYLTRANSFERASE-LIKE PROTEIN 1"/>
    <property type="match status" value="1"/>
</dbReference>
<dbReference type="InterPro" id="IPR014048">
    <property type="entry name" value="MethylDNA_cys_MeTrfase_DNA-bd"/>
</dbReference>
<dbReference type="SUPFAM" id="SSF46767">
    <property type="entry name" value="Methylated DNA-protein cysteine methyltransferase, C-terminal domain"/>
    <property type="match status" value="1"/>
</dbReference>
<name>A0ABR3Y5P2_9PEZI</name>
<dbReference type="InterPro" id="IPR036217">
    <property type="entry name" value="MethylDNA_cys_MeTrfase_DNAb"/>
</dbReference>
<sequence>MARSDEAAAFFHAVYCAVQEIPHGKVTSYGHIAKLVGTPQRPRQVGVCLKHLPQDAGERFNHTNVPWQRVINSKGVISPRSQPSSTQNQATALRAEGVTVTTGALGELMVDFYEFGWFPSVLPSEADDSGGLDEDDGDEEEDEA</sequence>
<feature type="domain" description="Methylated-DNA-[protein]-cysteine S-methyltransferase DNA binding" evidence="3">
    <location>
        <begin position="10"/>
        <end position="98"/>
    </location>
</feature>
<feature type="region of interest" description="Disordered" evidence="2">
    <location>
        <begin position="124"/>
        <end position="144"/>
    </location>
</feature>
<dbReference type="PANTHER" id="PTHR42942">
    <property type="entry name" value="6-O-METHYLGUANINE DNA METHYLTRANSFERASE"/>
    <property type="match status" value="1"/>
</dbReference>
<accession>A0ABR3Y5P2</accession>
<dbReference type="InterPro" id="IPR052520">
    <property type="entry name" value="ATL_DNA_repair"/>
</dbReference>
<evidence type="ECO:0000256" key="1">
    <source>
        <dbReference type="ARBA" id="ARBA00022763"/>
    </source>
</evidence>
<evidence type="ECO:0000259" key="3">
    <source>
        <dbReference type="Pfam" id="PF01035"/>
    </source>
</evidence>
<dbReference type="Gene3D" id="1.10.10.10">
    <property type="entry name" value="Winged helix-like DNA-binding domain superfamily/Winged helix DNA-binding domain"/>
    <property type="match status" value="1"/>
</dbReference>
<feature type="compositionally biased region" description="Acidic residues" evidence="2">
    <location>
        <begin position="125"/>
        <end position="144"/>
    </location>
</feature>
<protein>
    <submittedName>
        <fullName evidence="4">Alkyltransferase-like protein 1</fullName>
    </submittedName>
</protein>